<proteinExistence type="predicted"/>
<organism evidence="1 2">
    <name type="scientific">Nonlabens xylanidelens</name>
    <dbReference type="NCBI Taxonomy" id="191564"/>
    <lineage>
        <taxon>Bacteria</taxon>
        <taxon>Pseudomonadati</taxon>
        <taxon>Bacteroidota</taxon>
        <taxon>Flavobacteriia</taxon>
        <taxon>Flavobacteriales</taxon>
        <taxon>Flavobacteriaceae</taxon>
        <taxon>Nonlabens</taxon>
    </lineage>
</organism>
<protein>
    <submittedName>
        <fullName evidence="1">Uncharacterized protein</fullName>
    </submittedName>
</protein>
<gene>
    <name evidence="1" type="ORF">LY01_01445</name>
</gene>
<name>A0A2S6INL7_9FLAO</name>
<evidence type="ECO:0000313" key="1">
    <source>
        <dbReference type="EMBL" id="PPK95852.1"/>
    </source>
</evidence>
<dbReference type="Proteomes" id="UP000239002">
    <property type="component" value="Unassembled WGS sequence"/>
</dbReference>
<comment type="caution">
    <text evidence="1">The sequence shown here is derived from an EMBL/GenBank/DDBJ whole genome shotgun (WGS) entry which is preliminary data.</text>
</comment>
<dbReference type="EMBL" id="PTJE01000002">
    <property type="protein sequence ID" value="PPK95852.1"/>
    <property type="molecule type" value="Genomic_DNA"/>
</dbReference>
<dbReference type="AlphaFoldDB" id="A0A2S6INL7"/>
<accession>A0A2S6INL7</accession>
<sequence length="51" mass="6509">MNRTVNFNLDMKKGYLTRYQGYEKHLRKYLKRKFWKGERFEEKKEIKKHVN</sequence>
<keyword evidence="2" id="KW-1185">Reference proteome</keyword>
<evidence type="ECO:0000313" key="2">
    <source>
        <dbReference type="Proteomes" id="UP000239002"/>
    </source>
</evidence>
<reference evidence="1 2" key="1">
    <citation type="submission" date="2018-02" db="EMBL/GenBank/DDBJ databases">
        <title>Genomic Encyclopedia of Archaeal and Bacterial Type Strains, Phase II (KMG-II): from individual species to whole genera.</title>
        <authorList>
            <person name="Goeker M."/>
        </authorList>
    </citation>
    <scope>NUCLEOTIDE SEQUENCE [LARGE SCALE GENOMIC DNA]</scope>
    <source>
        <strain evidence="1 2">DSM 16809</strain>
    </source>
</reference>